<keyword evidence="14" id="KW-1185">Reference proteome</keyword>
<evidence type="ECO:0000256" key="1">
    <source>
        <dbReference type="ARBA" id="ARBA00004651"/>
    </source>
</evidence>
<dbReference type="SUPFAM" id="SSF52540">
    <property type="entry name" value="P-loop containing nucleoside triphosphate hydrolases"/>
    <property type="match status" value="1"/>
</dbReference>
<comment type="subcellular location">
    <subcellularLocation>
        <location evidence="1">Cell membrane</location>
        <topology evidence="1">Multi-pass membrane protein</topology>
    </subcellularLocation>
</comment>
<accession>A0AAE3VD14</accession>
<dbReference type="PROSITE" id="PS50929">
    <property type="entry name" value="ABC_TM1F"/>
    <property type="match status" value="1"/>
</dbReference>
<dbReference type="Gene3D" id="1.20.1560.10">
    <property type="entry name" value="ABC transporter type 1, transmembrane domain"/>
    <property type="match status" value="1"/>
</dbReference>
<dbReference type="RefSeq" id="WP_307259352.1">
    <property type="nucleotide sequence ID" value="NZ_JAUSVL010000001.1"/>
</dbReference>
<organism evidence="13 14">
    <name type="scientific">Oligosphaera ethanolica</name>
    <dbReference type="NCBI Taxonomy" id="760260"/>
    <lineage>
        <taxon>Bacteria</taxon>
        <taxon>Pseudomonadati</taxon>
        <taxon>Lentisphaerota</taxon>
        <taxon>Oligosphaeria</taxon>
        <taxon>Oligosphaerales</taxon>
        <taxon>Oligosphaeraceae</taxon>
        <taxon>Oligosphaera</taxon>
    </lineage>
</organism>
<dbReference type="GO" id="GO:0005886">
    <property type="term" value="C:plasma membrane"/>
    <property type="evidence" value="ECO:0007669"/>
    <property type="project" value="UniProtKB-SubCell"/>
</dbReference>
<evidence type="ECO:0000313" key="13">
    <source>
        <dbReference type="EMBL" id="MDQ0288136.1"/>
    </source>
</evidence>
<evidence type="ECO:0000256" key="3">
    <source>
        <dbReference type="ARBA" id="ARBA00022475"/>
    </source>
</evidence>
<proteinExistence type="predicted"/>
<keyword evidence="6 13" id="KW-0067">ATP-binding</keyword>
<evidence type="ECO:0000256" key="7">
    <source>
        <dbReference type="ARBA" id="ARBA00022989"/>
    </source>
</evidence>
<dbReference type="PROSITE" id="PS50893">
    <property type="entry name" value="ABC_TRANSPORTER_2"/>
    <property type="match status" value="1"/>
</dbReference>
<dbReference type="PANTHER" id="PTHR43394">
    <property type="entry name" value="ATP-DEPENDENT PERMEASE MDL1, MITOCHONDRIAL"/>
    <property type="match status" value="1"/>
</dbReference>
<protein>
    <submittedName>
        <fullName evidence="13">ATP-binding cassette subfamily B protein</fullName>
    </submittedName>
</protein>
<evidence type="ECO:0000256" key="5">
    <source>
        <dbReference type="ARBA" id="ARBA00022741"/>
    </source>
</evidence>
<dbReference type="FunFam" id="1.20.1560.10:FF:000011">
    <property type="entry name" value="Multidrug ABC transporter ATP-binding protein"/>
    <property type="match status" value="1"/>
</dbReference>
<dbReference type="EMBL" id="JAUSVL010000001">
    <property type="protein sequence ID" value="MDQ0288136.1"/>
    <property type="molecule type" value="Genomic_DNA"/>
</dbReference>
<dbReference type="FunFam" id="3.40.50.300:FF:000287">
    <property type="entry name" value="Multidrug ABC transporter ATP-binding protein"/>
    <property type="match status" value="1"/>
</dbReference>
<keyword evidence="2" id="KW-0813">Transport</keyword>
<dbReference type="GO" id="GO:0005524">
    <property type="term" value="F:ATP binding"/>
    <property type="evidence" value="ECO:0007669"/>
    <property type="project" value="UniProtKB-KW"/>
</dbReference>
<dbReference type="PROSITE" id="PS00211">
    <property type="entry name" value="ABC_TRANSPORTER_1"/>
    <property type="match status" value="1"/>
</dbReference>
<dbReference type="InterPro" id="IPR003439">
    <property type="entry name" value="ABC_transporter-like_ATP-bd"/>
</dbReference>
<dbReference type="InterPro" id="IPR027417">
    <property type="entry name" value="P-loop_NTPase"/>
</dbReference>
<keyword evidence="7 10" id="KW-1133">Transmembrane helix</keyword>
<keyword evidence="8 10" id="KW-0472">Membrane</keyword>
<dbReference type="InterPro" id="IPR017871">
    <property type="entry name" value="ABC_transporter-like_CS"/>
</dbReference>
<dbReference type="Proteomes" id="UP001238163">
    <property type="component" value="Unassembled WGS sequence"/>
</dbReference>
<feature type="transmembrane region" description="Helical" evidence="10">
    <location>
        <begin position="326"/>
        <end position="344"/>
    </location>
</feature>
<keyword evidence="4 10" id="KW-0812">Transmembrane</keyword>
<dbReference type="Pfam" id="PF00005">
    <property type="entry name" value="ABC_tran"/>
    <property type="match status" value="1"/>
</dbReference>
<dbReference type="SMART" id="SM00382">
    <property type="entry name" value="AAA"/>
    <property type="match status" value="1"/>
</dbReference>
<evidence type="ECO:0000256" key="2">
    <source>
        <dbReference type="ARBA" id="ARBA00022448"/>
    </source>
</evidence>
<evidence type="ECO:0000259" key="12">
    <source>
        <dbReference type="PROSITE" id="PS50929"/>
    </source>
</evidence>
<feature type="transmembrane region" description="Helical" evidence="10">
    <location>
        <begin position="117"/>
        <end position="138"/>
    </location>
</feature>
<dbReference type="InterPro" id="IPR011527">
    <property type="entry name" value="ABC1_TM_dom"/>
</dbReference>
<dbReference type="Gene3D" id="3.40.50.300">
    <property type="entry name" value="P-loop containing nucleotide triphosphate hydrolases"/>
    <property type="match status" value="1"/>
</dbReference>
<feature type="transmembrane region" description="Helical" evidence="10">
    <location>
        <begin position="223"/>
        <end position="240"/>
    </location>
</feature>
<evidence type="ECO:0000256" key="10">
    <source>
        <dbReference type="SAM" id="Phobius"/>
    </source>
</evidence>
<evidence type="ECO:0000256" key="4">
    <source>
        <dbReference type="ARBA" id="ARBA00022692"/>
    </source>
</evidence>
<dbReference type="AlphaFoldDB" id="A0AAE3VD14"/>
<feature type="transmembrane region" description="Helical" evidence="10">
    <location>
        <begin position="197"/>
        <end position="217"/>
    </location>
</feature>
<evidence type="ECO:0000256" key="8">
    <source>
        <dbReference type="ARBA" id="ARBA00023136"/>
    </source>
</evidence>
<keyword evidence="3" id="KW-1003">Cell membrane</keyword>
<evidence type="ECO:0000256" key="9">
    <source>
        <dbReference type="SAM" id="MobiDB-lite"/>
    </source>
</evidence>
<evidence type="ECO:0000259" key="11">
    <source>
        <dbReference type="PROSITE" id="PS50893"/>
    </source>
</evidence>
<dbReference type="InterPro" id="IPR039421">
    <property type="entry name" value="Type_1_exporter"/>
</dbReference>
<dbReference type="GO" id="GO:0015421">
    <property type="term" value="F:ABC-type oligopeptide transporter activity"/>
    <property type="evidence" value="ECO:0007669"/>
    <property type="project" value="TreeGrafter"/>
</dbReference>
<feature type="transmembrane region" description="Helical" evidence="10">
    <location>
        <begin position="74"/>
        <end position="97"/>
    </location>
</feature>
<dbReference type="PANTHER" id="PTHR43394:SF1">
    <property type="entry name" value="ATP-BINDING CASSETTE SUB-FAMILY B MEMBER 10, MITOCHONDRIAL"/>
    <property type="match status" value="1"/>
</dbReference>
<feature type="domain" description="ABC transmembrane type-1" evidence="12">
    <location>
        <begin position="77"/>
        <end position="364"/>
    </location>
</feature>
<reference evidence="13" key="1">
    <citation type="submission" date="2023-07" db="EMBL/GenBank/DDBJ databases">
        <title>Genomic Encyclopedia of Type Strains, Phase IV (KMG-IV): sequencing the most valuable type-strain genomes for metagenomic binning, comparative biology and taxonomic classification.</title>
        <authorList>
            <person name="Goeker M."/>
        </authorList>
    </citation>
    <scope>NUCLEOTIDE SEQUENCE</scope>
    <source>
        <strain evidence="13">DSM 24202</strain>
    </source>
</reference>
<gene>
    <name evidence="13" type="ORF">J3R75_000243</name>
</gene>
<dbReference type="SUPFAM" id="SSF90123">
    <property type="entry name" value="ABC transporter transmembrane region"/>
    <property type="match status" value="1"/>
</dbReference>
<evidence type="ECO:0000313" key="14">
    <source>
        <dbReference type="Proteomes" id="UP001238163"/>
    </source>
</evidence>
<dbReference type="CDD" id="cd03254">
    <property type="entry name" value="ABCC_Glucan_exporter_like"/>
    <property type="match status" value="1"/>
</dbReference>
<feature type="domain" description="ABC transporter" evidence="11">
    <location>
        <begin position="398"/>
        <end position="632"/>
    </location>
</feature>
<dbReference type="InterPro" id="IPR036640">
    <property type="entry name" value="ABC1_TM_sf"/>
</dbReference>
<dbReference type="InterPro" id="IPR003593">
    <property type="entry name" value="AAA+_ATPase"/>
</dbReference>
<feature type="region of interest" description="Disordered" evidence="9">
    <location>
        <begin position="28"/>
        <end position="47"/>
    </location>
</feature>
<evidence type="ECO:0000256" key="6">
    <source>
        <dbReference type="ARBA" id="ARBA00022840"/>
    </source>
</evidence>
<dbReference type="CDD" id="cd18547">
    <property type="entry name" value="ABC_6TM_Tm288_like"/>
    <property type="match status" value="1"/>
</dbReference>
<name>A0AAE3VD14_9BACT</name>
<feature type="compositionally biased region" description="Gly residues" evidence="9">
    <location>
        <begin position="30"/>
        <end position="45"/>
    </location>
</feature>
<dbReference type="GO" id="GO:0016887">
    <property type="term" value="F:ATP hydrolysis activity"/>
    <property type="evidence" value="ECO:0007669"/>
    <property type="project" value="InterPro"/>
</dbReference>
<dbReference type="Pfam" id="PF00664">
    <property type="entry name" value="ABC_membrane"/>
    <property type="match status" value="1"/>
</dbReference>
<sequence>MTEPKKPALELQLPPRWQALVERTMAADAKGGGSRQGRHMGGGGHHGMHRQVVRARDARGSFLRLLRALRGRTLWLLVMFALVISGTCLSLLSPLFLGRAIDALKVVKNEVPVDMDVLWRMLLFLLLVYVGNTVVSFLQGWLSAKISQDTVCELRRDLFAKLQTLPLTFFDGRTHGEILSRMTNDIEIVAQVLSRGVVHFFGSVITLFGALASMLLLSGRLTLTAMVTVPFCFLLTKLVAKRIRAYFLAQQTMLGLLNGHIEEIISAQKTVKAFNHEEQAIADFAILNQELRRTGIRARILSGIVPPLMNLLNNIGYALLAGYGGWLAMQGDITIGVIAAFIQYTRQFSRPVNEIANQYNDIQSALAGAERVFAMMDEEPEPADAPDVQSLATVRGELSFDNVCFSYKDGEPVLRDFTLQVQPGQKIALVGSTGAGKTTVVSLLMRFYEPRQGRICLDGVPITQLPRQCLRQAMAMVLQDTQLFSGTVRDNIRYGRLESSDAEVEAAARTAGADAFISRLPQGYDTILSENGGNLSQGQRQLLSIARAVLADPPVLILDEATSNVDTRTEMCVQRAMIHLMKGRTCLVIAHRLSTIRDADVILVMAGGRIVERGARRELLALRGAYWQLEQSQAALLSAE</sequence>
<keyword evidence="5" id="KW-0547">Nucleotide-binding</keyword>
<comment type="caution">
    <text evidence="13">The sequence shown here is derived from an EMBL/GenBank/DDBJ whole genome shotgun (WGS) entry which is preliminary data.</text>
</comment>